<dbReference type="InterPro" id="IPR012795">
    <property type="entry name" value="tRNA_Ile_lys_synt_N"/>
</dbReference>
<comment type="subcellular location">
    <subcellularLocation>
        <location evidence="1 8">Cytoplasm</location>
    </subcellularLocation>
</comment>
<reference evidence="10 11" key="1">
    <citation type="submission" date="2019-02" db="EMBL/GenBank/DDBJ databases">
        <title>Dyella amyloliquefaciens sp. nov., isolated from forest soil.</title>
        <authorList>
            <person name="Gao Z.-H."/>
            <person name="Qiu L.-H."/>
        </authorList>
    </citation>
    <scope>NUCLEOTIDE SEQUENCE [LARGE SCALE GENOMIC DNA]</scope>
    <source>
        <strain evidence="10 11">KACC 12747</strain>
    </source>
</reference>
<comment type="domain">
    <text evidence="8">The N-terminal region contains the highly conserved SGGXDS motif, predicted to be a P-loop motif involved in ATP binding.</text>
</comment>
<dbReference type="Pfam" id="PF11734">
    <property type="entry name" value="TilS_C"/>
    <property type="match status" value="1"/>
</dbReference>
<dbReference type="AlphaFoldDB" id="A0A4R0Z623"/>
<dbReference type="InterPro" id="IPR015262">
    <property type="entry name" value="tRNA_Ile_lys_synt_subst-bd"/>
</dbReference>
<comment type="catalytic activity">
    <reaction evidence="7 8">
        <text>cytidine(34) in tRNA(Ile2) + L-lysine + ATP = lysidine(34) in tRNA(Ile2) + AMP + diphosphate + H(+)</text>
        <dbReference type="Rhea" id="RHEA:43744"/>
        <dbReference type="Rhea" id="RHEA-COMP:10625"/>
        <dbReference type="Rhea" id="RHEA-COMP:10670"/>
        <dbReference type="ChEBI" id="CHEBI:15378"/>
        <dbReference type="ChEBI" id="CHEBI:30616"/>
        <dbReference type="ChEBI" id="CHEBI:32551"/>
        <dbReference type="ChEBI" id="CHEBI:33019"/>
        <dbReference type="ChEBI" id="CHEBI:82748"/>
        <dbReference type="ChEBI" id="CHEBI:83665"/>
        <dbReference type="ChEBI" id="CHEBI:456215"/>
        <dbReference type="EC" id="6.3.4.19"/>
    </reaction>
</comment>
<dbReference type="Pfam" id="PF09179">
    <property type="entry name" value="TilS"/>
    <property type="match status" value="1"/>
</dbReference>
<dbReference type="SUPFAM" id="SSF82829">
    <property type="entry name" value="MesJ substrate recognition domain-like"/>
    <property type="match status" value="1"/>
</dbReference>
<comment type="similarity">
    <text evidence="8">Belongs to the tRNA(Ile)-lysidine synthase family.</text>
</comment>
<dbReference type="Gene3D" id="3.40.50.620">
    <property type="entry name" value="HUPs"/>
    <property type="match status" value="1"/>
</dbReference>
<evidence type="ECO:0000256" key="6">
    <source>
        <dbReference type="ARBA" id="ARBA00022840"/>
    </source>
</evidence>
<evidence type="ECO:0000256" key="1">
    <source>
        <dbReference type="ARBA" id="ARBA00004496"/>
    </source>
</evidence>
<evidence type="ECO:0000256" key="5">
    <source>
        <dbReference type="ARBA" id="ARBA00022741"/>
    </source>
</evidence>
<dbReference type="InterPro" id="IPR012796">
    <property type="entry name" value="Lysidine-tRNA-synth_C"/>
</dbReference>
<proteinExistence type="inferred from homology"/>
<evidence type="ECO:0000256" key="7">
    <source>
        <dbReference type="ARBA" id="ARBA00048539"/>
    </source>
</evidence>
<comment type="caution">
    <text evidence="10">The sequence shown here is derived from an EMBL/GenBank/DDBJ whole genome shotgun (WGS) entry which is preliminary data.</text>
</comment>
<dbReference type="InterPro" id="IPR012094">
    <property type="entry name" value="tRNA_Ile_lys_synt"/>
</dbReference>
<dbReference type="InterPro" id="IPR011063">
    <property type="entry name" value="TilS/TtcA_N"/>
</dbReference>
<dbReference type="GO" id="GO:0005524">
    <property type="term" value="F:ATP binding"/>
    <property type="evidence" value="ECO:0007669"/>
    <property type="project" value="UniProtKB-UniRule"/>
</dbReference>
<keyword evidence="4 8" id="KW-0819">tRNA processing</keyword>
<dbReference type="Gene3D" id="1.20.59.20">
    <property type="match status" value="1"/>
</dbReference>
<organism evidence="10 11">
    <name type="scientific">Dyella soli</name>
    <dbReference type="NCBI Taxonomy" id="522319"/>
    <lineage>
        <taxon>Bacteria</taxon>
        <taxon>Pseudomonadati</taxon>
        <taxon>Pseudomonadota</taxon>
        <taxon>Gammaproteobacteria</taxon>
        <taxon>Lysobacterales</taxon>
        <taxon>Rhodanobacteraceae</taxon>
        <taxon>Dyella</taxon>
    </lineage>
</organism>
<evidence type="ECO:0000313" key="11">
    <source>
        <dbReference type="Proteomes" id="UP000291822"/>
    </source>
</evidence>
<dbReference type="GO" id="GO:0032267">
    <property type="term" value="F:tRNA(Ile)-lysidine synthase activity"/>
    <property type="evidence" value="ECO:0007669"/>
    <property type="project" value="UniProtKB-EC"/>
</dbReference>
<keyword evidence="11" id="KW-1185">Reference proteome</keyword>
<evidence type="ECO:0000256" key="3">
    <source>
        <dbReference type="ARBA" id="ARBA00022598"/>
    </source>
</evidence>
<dbReference type="HAMAP" id="MF_01161">
    <property type="entry name" value="tRNA_Ile_lys_synt"/>
    <property type="match status" value="1"/>
</dbReference>
<gene>
    <name evidence="8 10" type="primary">tilS</name>
    <name evidence="10" type="ORF">EZM97_10520</name>
</gene>
<keyword evidence="5 8" id="KW-0547">Nucleotide-binding</keyword>
<evidence type="ECO:0000256" key="4">
    <source>
        <dbReference type="ARBA" id="ARBA00022694"/>
    </source>
</evidence>
<dbReference type="EC" id="6.3.4.19" evidence="8"/>
<name>A0A4R0Z623_9GAMM</name>
<dbReference type="Pfam" id="PF01171">
    <property type="entry name" value="ATP_bind_3"/>
    <property type="match status" value="1"/>
</dbReference>
<accession>A0A4R0Z623</accession>
<dbReference type="InterPro" id="IPR014729">
    <property type="entry name" value="Rossmann-like_a/b/a_fold"/>
</dbReference>
<sequence>MVAALRDKPEGPLCIGFSGGPDSTALLHALASLPQARARHVRAIHVDHGIHPDSAHWAERARQFCSMLEVPCTVLKVHVQPSGEGLEAAARHARYDAIAQRLSDGEWLVLGHHRDDQAETVLMKLLRGAGPEGLGGMRATRALGNGALWRPLLHTPRAMLREYVARHDLPSIHDPSNDDTRLSRNLLRQQVIPALLTQWPHAIESILHSATLCREATDALKVQWLEAFADIHDASTQSIDAAAWLALPPGLRHPLLDHWLHERGLRAPTSAQRQQIERQARDAAPGTRPLIHWSGVDLYVWKGRLWARRPPLPFDADWSTHWRGEPLTLPDGSQLSRQGLPMPATLTVRFRQGGERIKPMGDAHTRELRDLFQRHAIPPWERPAIPLLFEGDALVAVGDLWLNERGHALLRGDGAIFFWTRGH</sequence>
<feature type="binding site" evidence="8">
    <location>
        <begin position="18"/>
        <end position="23"/>
    </location>
    <ligand>
        <name>ATP</name>
        <dbReference type="ChEBI" id="CHEBI:30616"/>
    </ligand>
</feature>
<dbReference type="SUPFAM" id="SSF52402">
    <property type="entry name" value="Adenine nucleotide alpha hydrolases-like"/>
    <property type="match status" value="1"/>
</dbReference>
<evidence type="ECO:0000313" key="10">
    <source>
        <dbReference type="EMBL" id="TCI13910.1"/>
    </source>
</evidence>
<evidence type="ECO:0000256" key="2">
    <source>
        <dbReference type="ARBA" id="ARBA00022490"/>
    </source>
</evidence>
<feature type="domain" description="Lysidine-tRNA(Ile) synthetase C-terminal" evidence="9">
    <location>
        <begin position="346"/>
        <end position="419"/>
    </location>
</feature>
<dbReference type="GO" id="GO:0006400">
    <property type="term" value="P:tRNA modification"/>
    <property type="evidence" value="ECO:0007669"/>
    <property type="project" value="UniProtKB-UniRule"/>
</dbReference>
<evidence type="ECO:0000256" key="8">
    <source>
        <dbReference type="HAMAP-Rule" id="MF_01161"/>
    </source>
</evidence>
<dbReference type="PANTHER" id="PTHR43033:SF1">
    <property type="entry name" value="TRNA(ILE)-LYSIDINE SYNTHASE-RELATED"/>
    <property type="match status" value="1"/>
</dbReference>
<dbReference type="GO" id="GO:0005737">
    <property type="term" value="C:cytoplasm"/>
    <property type="evidence" value="ECO:0007669"/>
    <property type="project" value="UniProtKB-SubCell"/>
</dbReference>
<dbReference type="PANTHER" id="PTHR43033">
    <property type="entry name" value="TRNA(ILE)-LYSIDINE SYNTHASE-RELATED"/>
    <property type="match status" value="1"/>
</dbReference>
<keyword evidence="6 8" id="KW-0067">ATP-binding</keyword>
<dbReference type="NCBIfam" id="TIGR02432">
    <property type="entry name" value="lysidine_TilS_N"/>
    <property type="match status" value="1"/>
</dbReference>
<dbReference type="CDD" id="cd01992">
    <property type="entry name" value="TilS_N"/>
    <property type="match status" value="1"/>
</dbReference>
<comment type="function">
    <text evidence="8">Ligates lysine onto the cytidine present at position 34 of the AUA codon-specific tRNA(Ile) that contains the anticodon CAU, in an ATP-dependent manner. Cytidine is converted to lysidine, thus changing the amino acid specificity of the tRNA from methionine to isoleucine.</text>
</comment>
<dbReference type="SUPFAM" id="SSF56037">
    <property type="entry name" value="PheT/TilS domain"/>
    <property type="match status" value="1"/>
</dbReference>
<protein>
    <recommendedName>
        <fullName evidence="8">tRNA(Ile)-lysidine synthase</fullName>
        <ecNumber evidence="8">6.3.4.19</ecNumber>
    </recommendedName>
    <alternativeName>
        <fullName evidence="8">tRNA(Ile)-2-lysyl-cytidine synthase</fullName>
    </alternativeName>
    <alternativeName>
        <fullName evidence="8">tRNA(Ile)-lysidine synthetase</fullName>
    </alternativeName>
</protein>
<evidence type="ECO:0000259" key="9">
    <source>
        <dbReference type="SMART" id="SM00977"/>
    </source>
</evidence>
<dbReference type="SMART" id="SM00977">
    <property type="entry name" value="TilS_C"/>
    <property type="match status" value="1"/>
</dbReference>
<dbReference type="NCBIfam" id="TIGR02433">
    <property type="entry name" value="lysidine_TilS_C"/>
    <property type="match status" value="1"/>
</dbReference>
<dbReference type="EMBL" id="SJTG01000001">
    <property type="protein sequence ID" value="TCI13910.1"/>
    <property type="molecule type" value="Genomic_DNA"/>
</dbReference>
<dbReference type="Proteomes" id="UP000291822">
    <property type="component" value="Unassembled WGS sequence"/>
</dbReference>
<keyword evidence="2 8" id="KW-0963">Cytoplasm</keyword>
<keyword evidence="3 8" id="KW-0436">Ligase</keyword>